<dbReference type="AlphaFoldDB" id="B9RT20"/>
<evidence type="ECO:0000256" key="1">
    <source>
        <dbReference type="SAM" id="MobiDB-lite"/>
    </source>
</evidence>
<keyword evidence="3" id="KW-1185">Reference proteome</keyword>
<evidence type="ECO:0000313" key="3">
    <source>
        <dbReference type="Proteomes" id="UP000008311"/>
    </source>
</evidence>
<sequence>MHRNCSISPSQKGTLNLTTKIEGYEQVNFSEKEHKVEDNDKLQLSFSMRKRGDQKHNNSEKSTRKDSVTMTRNQLGESLLDSAAQFTEIIFTYVQYSTMDVNYISL</sequence>
<name>B9RT20_RICCO</name>
<gene>
    <name evidence="2" type="ORF">RCOM_0680340</name>
</gene>
<accession>B9RT20</accession>
<reference evidence="3" key="1">
    <citation type="journal article" date="2010" name="Nat. Biotechnol.">
        <title>Draft genome sequence of the oilseed species Ricinus communis.</title>
        <authorList>
            <person name="Chan A.P."/>
            <person name="Crabtree J."/>
            <person name="Zhao Q."/>
            <person name="Lorenzi H."/>
            <person name="Orvis J."/>
            <person name="Puiu D."/>
            <person name="Melake-Berhan A."/>
            <person name="Jones K.M."/>
            <person name="Redman J."/>
            <person name="Chen G."/>
            <person name="Cahoon E.B."/>
            <person name="Gedil M."/>
            <person name="Stanke M."/>
            <person name="Haas B.J."/>
            <person name="Wortman J.R."/>
            <person name="Fraser-Liggett C.M."/>
            <person name="Ravel J."/>
            <person name="Rabinowicz P.D."/>
        </authorList>
    </citation>
    <scope>NUCLEOTIDE SEQUENCE [LARGE SCALE GENOMIC DNA]</scope>
    <source>
        <strain evidence="3">cv. Hale</strain>
    </source>
</reference>
<evidence type="ECO:0000313" key="2">
    <source>
        <dbReference type="EMBL" id="EEF45503.1"/>
    </source>
</evidence>
<dbReference type="Proteomes" id="UP000008311">
    <property type="component" value="Unassembled WGS sequence"/>
</dbReference>
<organism evidence="2 3">
    <name type="scientific">Ricinus communis</name>
    <name type="common">Castor bean</name>
    <dbReference type="NCBI Taxonomy" id="3988"/>
    <lineage>
        <taxon>Eukaryota</taxon>
        <taxon>Viridiplantae</taxon>
        <taxon>Streptophyta</taxon>
        <taxon>Embryophyta</taxon>
        <taxon>Tracheophyta</taxon>
        <taxon>Spermatophyta</taxon>
        <taxon>Magnoliopsida</taxon>
        <taxon>eudicotyledons</taxon>
        <taxon>Gunneridae</taxon>
        <taxon>Pentapetalae</taxon>
        <taxon>rosids</taxon>
        <taxon>fabids</taxon>
        <taxon>Malpighiales</taxon>
        <taxon>Euphorbiaceae</taxon>
        <taxon>Acalyphoideae</taxon>
        <taxon>Acalypheae</taxon>
        <taxon>Ricinus</taxon>
    </lineage>
</organism>
<feature type="region of interest" description="Disordered" evidence="1">
    <location>
        <begin position="32"/>
        <end position="70"/>
    </location>
</feature>
<feature type="compositionally biased region" description="Basic and acidic residues" evidence="1">
    <location>
        <begin position="32"/>
        <end position="41"/>
    </location>
</feature>
<proteinExistence type="predicted"/>
<dbReference type="InParanoid" id="B9RT20"/>
<protein>
    <submittedName>
        <fullName evidence="2">Uncharacterized protein</fullName>
    </submittedName>
</protein>
<dbReference type="EMBL" id="EQ973812">
    <property type="protein sequence ID" value="EEF45503.1"/>
    <property type="molecule type" value="Genomic_DNA"/>
</dbReference>
<feature type="compositionally biased region" description="Basic and acidic residues" evidence="1">
    <location>
        <begin position="50"/>
        <end position="67"/>
    </location>
</feature>